<comment type="caution">
    <text evidence="6">The sequence shown here is derived from an EMBL/GenBank/DDBJ whole genome shotgun (WGS) entry which is preliminary data.</text>
</comment>
<dbReference type="Proteomes" id="UP000247602">
    <property type="component" value="Unassembled WGS sequence"/>
</dbReference>
<keyword evidence="2" id="KW-0805">Transcription regulation</keyword>
<feature type="domain" description="HTH lysR-type" evidence="5">
    <location>
        <begin position="1"/>
        <end position="59"/>
    </location>
</feature>
<dbReference type="AlphaFoldDB" id="A0A323VI23"/>
<evidence type="ECO:0000256" key="1">
    <source>
        <dbReference type="ARBA" id="ARBA00009437"/>
    </source>
</evidence>
<evidence type="ECO:0000256" key="4">
    <source>
        <dbReference type="ARBA" id="ARBA00023163"/>
    </source>
</evidence>
<evidence type="ECO:0000256" key="2">
    <source>
        <dbReference type="ARBA" id="ARBA00023015"/>
    </source>
</evidence>
<comment type="similarity">
    <text evidence="1">Belongs to the LysR transcriptional regulatory family.</text>
</comment>
<evidence type="ECO:0000313" key="6">
    <source>
        <dbReference type="EMBL" id="PZA19758.1"/>
    </source>
</evidence>
<dbReference type="EMBL" id="QKNV01000274">
    <property type="protein sequence ID" value="PZA19758.1"/>
    <property type="molecule type" value="Genomic_DNA"/>
</dbReference>
<organism evidence="6 7">
    <name type="scientific">Modestobacter versicolor</name>
    <dbReference type="NCBI Taxonomy" id="429133"/>
    <lineage>
        <taxon>Bacteria</taxon>
        <taxon>Bacillati</taxon>
        <taxon>Actinomycetota</taxon>
        <taxon>Actinomycetes</taxon>
        <taxon>Geodermatophilales</taxon>
        <taxon>Geodermatophilaceae</taxon>
        <taxon>Modestobacter</taxon>
    </lineage>
</organism>
<dbReference type="InterPro" id="IPR036390">
    <property type="entry name" value="WH_DNA-bd_sf"/>
</dbReference>
<dbReference type="Pfam" id="PF00126">
    <property type="entry name" value="HTH_1"/>
    <property type="match status" value="1"/>
</dbReference>
<dbReference type="RefSeq" id="WP_146251693.1">
    <property type="nucleotide sequence ID" value="NZ_QKNV01000274.1"/>
</dbReference>
<evidence type="ECO:0000313" key="7">
    <source>
        <dbReference type="Proteomes" id="UP000247602"/>
    </source>
</evidence>
<keyword evidence="4" id="KW-0804">Transcription</keyword>
<keyword evidence="3" id="KW-0238">DNA-binding</keyword>
<evidence type="ECO:0000259" key="5">
    <source>
        <dbReference type="PROSITE" id="PS50931"/>
    </source>
</evidence>
<name>A0A323VI23_9ACTN</name>
<reference evidence="6 7" key="1">
    <citation type="submission" date="2018-06" db="EMBL/GenBank/DDBJ databases">
        <title>Draft genome sequence of Modestobacter versicolor CP153-2.</title>
        <authorList>
            <person name="Gundlapally S.R."/>
        </authorList>
    </citation>
    <scope>NUCLEOTIDE SEQUENCE [LARGE SCALE GENOMIC DNA]</scope>
    <source>
        <strain evidence="6 7">CP153-2</strain>
    </source>
</reference>
<dbReference type="GO" id="GO:0003677">
    <property type="term" value="F:DNA binding"/>
    <property type="evidence" value="ECO:0007669"/>
    <property type="project" value="UniProtKB-KW"/>
</dbReference>
<dbReference type="PANTHER" id="PTHR30346:SF0">
    <property type="entry name" value="HCA OPERON TRANSCRIPTIONAL ACTIVATOR HCAR"/>
    <property type="match status" value="1"/>
</dbReference>
<dbReference type="GO" id="GO:0003700">
    <property type="term" value="F:DNA-binding transcription factor activity"/>
    <property type="evidence" value="ECO:0007669"/>
    <property type="project" value="InterPro"/>
</dbReference>
<evidence type="ECO:0000256" key="3">
    <source>
        <dbReference type="ARBA" id="ARBA00023125"/>
    </source>
</evidence>
<dbReference type="PROSITE" id="PS50931">
    <property type="entry name" value="HTH_LYSR"/>
    <property type="match status" value="1"/>
</dbReference>
<dbReference type="InterPro" id="IPR000847">
    <property type="entry name" value="LysR_HTH_N"/>
</dbReference>
<dbReference type="OrthoDB" id="3636008at2"/>
<dbReference type="PANTHER" id="PTHR30346">
    <property type="entry name" value="TRANSCRIPTIONAL DUAL REGULATOR HCAR-RELATED"/>
    <property type="match status" value="1"/>
</dbReference>
<dbReference type="SUPFAM" id="SSF46785">
    <property type="entry name" value="Winged helix' DNA-binding domain"/>
    <property type="match status" value="1"/>
</dbReference>
<gene>
    <name evidence="6" type="ORF">DMO24_19010</name>
</gene>
<dbReference type="Gene3D" id="1.10.10.10">
    <property type="entry name" value="Winged helix-like DNA-binding domain superfamily/Winged helix DNA-binding domain"/>
    <property type="match status" value="1"/>
</dbReference>
<sequence>MDVLAGCRAFVDVSAHGTFTVGAAAGGIPQSVASRRIAALEGHLGGKLFDRTSRQVRLTPFGRDMLPSARRLVELADAMAEQARSARRRPFRLVLPEVCAAPVLAQLVLDARRAGL</sequence>
<proteinExistence type="inferred from homology"/>
<dbReference type="GO" id="GO:0032993">
    <property type="term" value="C:protein-DNA complex"/>
    <property type="evidence" value="ECO:0007669"/>
    <property type="project" value="TreeGrafter"/>
</dbReference>
<feature type="non-terminal residue" evidence="6">
    <location>
        <position position="116"/>
    </location>
</feature>
<dbReference type="InterPro" id="IPR036388">
    <property type="entry name" value="WH-like_DNA-bd_sf"/>
</dbReference>
<protein>
    <submittedName>
        <fullName evidence="6">LysR family transcriptional regulator</fullName>
    </submittedName>
</protein>
<accession>A0A323VI23</accession>
<keyword evidence="7" id="KW-1185">Reference proteome</keyword>